<keyword evidence="2" id="KW-1185">Reference proteome</keyword>
<dbReference type="EMBL" id="JAEHOE010000092">
    <property type="protein sequence ID" value="KAG2487809.1"/>
    <property type="molecule type" value="Genomic_DNA"/>
</dbReference>
<sequence>MAELKALPVVITPTPLHPLLDEVLEELQSIGDEGGWRMLSTKDSYPGQAIFQKRLRAVDRLLKVKKFPEAFTYSMALLAAAKAETFWTRTFPRRRKIAKKMKKHWAALWKQPLAELGGVSASDRKAVEGTLTALLEEMESCGPEL</sequence>
<evidence type="ECO:0000313" key="2">
    <source>
        <dbReference type="Proteomes" id="UP000612055"/>
    </source>
</evidence>
<evidence type="ECO:0000313" key="1">
    <source>
        <dbReference type="EMBL" id="KAG2487809.1"/>
    </source>
</evidence>
<organism evidence="1 2">
    <name type="scientific">Edaphochlamys debaryana</name>
    <dbReference type="NCBI Taxonomy" id="47281"/>
    <lineage>
        <taxon>Eukaryota</taxon>
        <taxon>Viridiplantae</taxon>
        <taxon>Chlorophyta</taxon>
        <taxon>core chlorophytes</taxon>
        <taxon>Chlorophyceae</taxon>
        <taxon>CS clade</taxon>
        <taxon>Chlamydomonadales</taxon>
        <taxon>Chlamydomonadales incertae sedis</taxon>
        <taxon>Edaphochlamys</taxon>
    </lineage>
</organism>
<accession>A0A836BUE1</accession>
<protein>
    <submittedName>
        <fullName evidence="1">Uncharacterized protein</fullName>
    </submittedName>
</protein>
<comment type="caution">
    <text evidence="1">The sequence shown here is derived from an EMBL/GenBank/DDBJ whole genome shotgun (WGS) entry which is preliminary data.</text>
</comment>
<gene>
    <name evidence="1" type="ORF">HYH03_013653</name>
</gene>
<dbReference type="AlphaFoldDB" id="A0A836BUE1"/>
<name>A0A836BUE1_9CHLO</name>
<reference evidence="1" key="1">
    <citation type="journal article" date="2020" name="bioRxiv">
        <title>Comparative genomics of Chlamydomonas.</title>
        <authorList>
            <person name="Craig R.J."/>
            <person name="Hasan A.R."/>
            <person name="Ness R.W."/>
            <person name="Keightley P.D."/>
        </authorList>
    </citation>
    <scope>NUCLEOTIDE SEQUENCE</scope>
    <source>
        <strain evidence="1">CCAP 11/70</strain>
    </source>
</reference>
<proteinExistence type="predicted"/>
<dbReference type="Proteomes" id="UP000612055">
    <property type="component" value="Unassembled WGS sequence"/>
</dbReference>